<name>A0A8X6XG50_9ARAC</name>
<dbReference type="OrthoDB" id="6437323at2759"/>
<sequence>MPTFKVQDRVYHRIGSIFPCPAKKPEFLQIYFIDSNTEQAEQRCKIVQQVKQDLAFKLQDMLQRNNSYIKSFKSVIKKRGLDFRIIIHAEKVLPGEHSRGFNEPTTSE</sequence>
<reference evidence="1" key="1">
    <citation type="submission" date="2020-08" db="EMBL/GenBank/DDBJ databases">
        <title>Multicomponent nature underlies the extraordinary mechanical properties of spider dragline silk.</title>
        <authorList>
            <person name="Kono N."/>
            <person name="Nakamura H."/>
            <person name="Mori M."/>
            <person name="Yoshida Y."/>
            <person name="Ohtoshi R."/>
            <person name="Malay A.D."/>
            <person name="Moran D.A.P."/>
            <person name="Tomita M."/>
            <person name="Numata K."/>
            <person name="Arakawa K."/>
        </authorList>
    </citation>
    <scope>NUCLEOTIDE SEQUENCE</scope>
</reference>
<dbReference type="AlphaFoldDB" id="A0A8X6XG50"/>
<organism evidence="1 2">
    <name type="scientific">Trichonephila inaurata madagascariensis</name>
    <dbReference type="NCBI Taxonomy" id="2747483"/>
    <lineage>
        <taxon>Eukaryota</taxon>
        <taxon>Metazoa</taxon>
        <taxon>Ecdysozoa</taxon>
        <taxon>Arthropoda</taxon>
        <taxon>Chelicerata</taxon>
        <taxon>Arachnida</taxon>
        <taxon>Araneae</taxon>
        <taxon>Araneomorphae</taxon>
        <taxon>Entelegynae</taxon>
        <taxon>Araneoidea</taxon>
        <taxon>Nephilidae</taxon>
        <taxon>Trichonephila</taxon>
        <taxon>Trichonephila inaurata</taxon>
    </lineage>
</organism>
<proteinExistence type="predicted"/>
<gene>
    <name evidence="1" type="primary">EVAR_74377_1</name>
    <name evidence="1" type="ORF">TNIN_127251</name>
</gene>
<protein>
    <submittedName>
        <fullName evidence="1">Uncharacterized protein</fullName>
    </submittedName>
</protein>
<accession>A0A8X6XG50</accession>
<dbReference type="PANTHER" id="PTHR45786">
    <property type="entry name" value="DNA BINDING PROTEIN-LIKE"/>
    <property type="match status" value="1"/>
</dbReference>
<evidence type="ECO:0000313" key="1">
    <source>
        <dbReference type="EMBL" id="GFY51161.1"/>
    </source>
</evidence>
<dbReference type="EMBL" id="BMAV01007917">
    <property type="protein sequence ID" value="GFY51161.1"/>
    <property type="molecule type" value="Genomic_DNA"/>
</dbReference>
<evidence type="ECO:0000313" key="2">
    <source>
        <dbReference type="Proteomes" id="UP000886998"/>
    </source>
</evidence>
<keyword evidence="2" id="KW-1185">Reference proteome</keyword>
<dbReference type="PANTHER" id="PTHR45786:SF74">
    <property type="entry name" value="ATP-DEPENDENT DNA HELICASE"/>
    <property type="match status" value="1"/>
</dbReference>
<dbReference type="Proteomes" id="UP000886998">
    <property type="component" value="Unassembled WGS sequence"/>
</dbReference>
<comment type="caution">
    <text evidence="1">The sequence shown here is derived from an EMBL/GenBank/DDBJ whole genome shotgun (WGS) entry which is preliminary data.</text>
</comment>